<feature type="transmembrane region" description="Helical" evidence="5">
    <location>
        <begin position="25"/>
        <end position="44"/>
    </location>
</feature>
<feature type="domain" description="Integral membrane bound transporter" evidence="6">
    <location>
        <begin position="205"/>
        <end position="332"/>
    </location>
</feature>
<evidence type="ECO:0000313" key="7">
    <source>
        <dbReference type="EMBL" id="OFI33621.1"/>
    </source>
</evidence>
<dbReference type="STRING" id="1856405.BFC17_04555"/>
<dbReference type="Pfam" id="PF13515">
    <property type="entry name" value="FUSC_2"/>
    <property type="match status" value="1"/>
</dbReference>
<dbReference type="AlphaFoldDB" id="A0A1E8FCH8"/>
<protein>
    <recommendedName>
        <fullName evidence="6">Integral membrane bound transporter domain-containing protein</fullName>
    </recommendedName>
</protein>
<keyword evidence="4 5" id="KW-0472">Membrane</keyword>
<organism evidence="7 8">
    <name type="scientific">Alteromonas lipolytica</name>
    <dbReference type="NCBI Taxonomy" id="1856405"/>
    <lineage>
        <taxon>Bacteria</taxon>
        <taxon>Pseudomonadati</taxon>
        <taxon>Pseudomonadota</taxon>
        <taxon>Gammaproteobacteria</taxon>
        <taxon>Alteromonadales</taxon>
        <taxon>Alteromonadaceae</taxon>
        <taxon>Alteromonas/Salinimonas group</taxon>
        <taxon>Alteromonas</taxon>
    </lineage>
</organism>
<gene>
    <name evidence="7" type="ORF">BFC17_04555</name>
</gene>
<name>A0A1E8FCH8_9ALTE</name>
<dbReference type="EMBL" id="MJIC01000015">
    <property type="protein sequence ID" value="OFI33621.1"/>
    <property type="molecule type" value="Genomic_DNA"/>
</dbReference>
<proteinExistence type="predicted"/>
<dbReference type="RefSeq" id="WP_070177996.1">
    <property type="nucleotide sequence ID" value="NZ_BMJR01000002.1"/>
</dbReference>
<evidence type="ECO:0000256" key="3">
    <source>
        <dbReference type="ARBA" id="ARBA00022989"/>
    </source>
</evidence>
<feature type="transmembrane region" description="Helical" evidence="5">
    <location>
        <begin position="322"/>
        <end position="339"/>
    </location>
</feature>
<evidence type="ECO:0000313" key="8">
    <source>
        <dbReference type="Proteomes" id="UP000176037"/>
    </source>
</evidence>
<feature type="transmembrane region" description="Helical" evidence="5">
    <location>
        <begin position="153"/>
        <end position="172"/>
    </location>
</feature>
<evidence type="ECO:0000256" key="5">
    <source>
        <dbReference type="SAM" id="Phobius"/>
    </source>
</evidence>
<feature type="transmembrane region" description="Helical" evidence="5">
    <location>
        <begin position="107"/>
        <end position="133"/>
    </location>
</feature>
<dbReference type="Proteomes" id="UP000176037">
    <property type="component" value="Unassembled WGS sequence"/>
</dbReference>
<evidence type="ECO:0000256" key="2">
    <source>
        <dbReference type="ARBA" id="ARBA00022692"/>
    </source>
</evidence>
<sequence length="359" mass="38867">MNLVHPQQFKESVQLAPQPSLRNDFMAGLQTGLTAVIALTLAYLSPWSEMVGFAGLGALIALFARHSSHWQRHWMLLLAAVIQTGMVFIMSSVAYLEWAAPLQLGLLSVVCGVLMFICSSTALGAPGPLIFVFAAGACVGSEPNWPQVVDRTMVTGAAALLGWFICLCTSIWRHVPKEEEASAQIRPLHNRLVAALRITIGACFAIFLVRYGFQAHYPAWAAMGALAVMQGAHLHLSMNRALQRMVGTTIGAVVAWFLLIQEPSIWTLIGVIGIFQLLTEIFIGSNYALGQMFIAPMALLTMHLAAPWVSSAAMVPERVLDTVVGACIGMVIAVLFSSLDDRRFLAQLRGTASRGQQAH</sequence>
<reference evidence="7 8" key="1">
    <citation type="submission" date="2016-09" db="EMBL/GenBank/DDBJ databases">
        <title>Alteromonas lipolytica, a new species isolated from sea water.</title>
        <authorList>
            <person name="Wu Y.-H."/>
            <person name="Cheng H."/>
            <person name="Xu X.-W."/>
        </authorList>
    </citation>
    <scope>NUCLEOTIDE SEQUENCE [LARGE SCALE GENOMIC DNA]</scope>
    <source>
        <strain evidence="7 8">JW12</strain>
    </source>
</reference>
<feature type="transmembrane region" description="Helical" evidence="5">
    <location>
        <begin position="292"/>
        <end position="310"/>
    </location>
</feature>
<keyword evidence="3 5" id="KW-1133">Transmembrane helix</keyword>
<accession>A0A1E8FCH8</accession>
<keyword evidence="2 5" id="KW-0812">Transmembrane</keyword>
<comment type="subcellular location">
    <subcellularLocation>
        <location evidence="1">Membrane</location>
        <topology evidence="1">Multi-pass membrane protein</topology>
    </subcellularLocation>
</comment>
<evidence type="ECO:0000256" key="4">
    <source>
        <dbReference type="ARBA" id="ARBA00023136"/>
    </source>
</evidence>
<comment type="caution">
    <text evidence="7">The sequence shown here is derived from an EMBL/GenBank/DDBJ whole genome shotgun (WGS) entry which is preliminary data.</text>
</comment>
<feature type="transmembrane region" description="Helical" evidence="5">
    <location>
        <begin position="192"/>
        <end position="211"/>
    </location>
</feature>
<keyword evidence="8" id="KW-1185">Reference proteome</keyword>
<feature type="transmembrane region" description="Helical" evidence="5">
    <location>
        <begin position="74"/>
        <end position="95"/>
    </location>
</feature>
<evidence type="ECO:0000256" key="1">
    <source>
        <dbReference type="ARBA" id="ARBA00004141"/>
    </source>
</evidence>
<dbReference type="GO" id="GO:0016020">
    <property type="term" value="C:membrane"/>
    <property type="evidence" value="ECO:0007669"/>
    <property type="project" value="UniProtKB-SubCell"/>
</dbReference>
<dbReference type="InterPro" id="IPR049453">
    <property type="entry name" value="Memb_transporter_dom"/>
</dbReference>
<evidence type="ECO:0000259" key="6">
    <source>
        <dbReference type="Pfam" id="PF13515"/>
    </source>
</evidence>